<evidence type="ECO:0000313" key="1">
    <source>
        <dbReference type="EMBL" id="TRB03470.1"/>
    </source>
</evidence>
<protein>
    <submittedName>
        <fullName evidence="1">Uncharacterized protein</fullName>
    </submittedName>
</protein>
<comment type="caution">
    <text evidence="1">The sequence shown here is derived from an EMBL/GenBank/DDBJ whole genome shotgun (WGS) entry which is preliminary data.</text>
</comment>
<name>A0A546XRU7_AGRTU</name>
<reference evidence="1 2" key="1">
    <citation type="journal article" date="2019" name="Appl. Microbiol. Biotechnol.">
        <title>Differential efficiency of wild type rhizogenic strains for rol gene transformation of plants.</title>
        <authorList>
            <person name="Desmet S."/>
            <person name="De Keyser E."/>
            <person name="Van Vaerenbergh J."/>
            <person name="Baeyen S."/>
            <person name="Van Huylenbroeck J."/>
            <person name="Geelen D."/>
            <person name="Dhooghe E."/>
        </authorList>
    </citation>
    <scope>NUCLEOTIDE SEQUENCE [LARGE SCALE GENOMIC DNA]</scope>
    <source>
        <strain evidence="1 2">MAFF210266</strain>
    </source>
</reference>
<gene>
    <name evidence="1" type="ORF">EXN61_21650</name>
</gene>
<sequence>MTFYEEMRDVAEEMLAEFGMTGAIRRTVTSGPDYDPDITETDYACTLVILEIDISKIDGTLIQQGDRMVYVSTKGLTIEVTVSDKLVIAGKEHVIKQCRPLSPAGLTVYYELIIAS</sequence>
<proteinExistence type="predicted"/>
<dbReference type="EMBL" id="SGOE01000008">
    <property type="protein sequence ID" value="TRB03470.1"/>
    <property type="molecule type" value="Genomic_DNA"/>
</dbReference>
<dbReference type="RefSeq" id="WP_142859119.1">
    <property type="nucleotide sequence ID" value="NZ_SGOE01000008.1"/>
</dbReference>
<evidence type="ECO:0000313" key="2">
    <source>
        <dbReference type="Proteomes" id="UP000317023"/>
    </source>
</evidence>
<accession>A0A546XRU7</accession>
<dbReference type="AlphaFoldDB" id="A0A546XRU7"/>
<dbReference type="Proteomes" id="UP000317023">
    <property type="component" value="Unassembled WGS sequence"/>
</dbReference>
<organism evidence="1 2">
    <name type="scientific">Agrobacterium tumefaciens</name>
    <dbReference type="NCBI Taxonomy" id="358"/>
    <lineage>
        <taxon>Bacteria</taxon>
        <taxon>Pseudomonadati</taxon>
        <taxon>Pseudomonadota</taxon>
        <taxon>Alphaproteobacteria</taxon>
        <taxon>Hyphomicrobiales</taxon>
        <taxon>Rhizobiaceae</taxon>
        <taxon>Rhizobium/Agrobacterium group</taxon>
        <taxon>Agrobacterium</taxon>
        <taxon>Agrobacterium tumefaciens complex</taxon>
    </lineage>
</organism>